<reference evidence="3" key="1">
    <citation type="journal article" date="2018" name="Nat. Microbiol.">
        <title>Leveraging single-cell genomics to expand the fungal tree of life.</title>
        <authorList>
            <person name="Ahrendt S.R."/>
            <person name="Quandt C.A."/>
            <person name="Ciobanu D."/>
            <person name="Clum A."/>
            <person name="Salamov A."/>
            <person name="Andreopoulos B."/>
            <person name="Cheng J.F."/>
            <person name="Woyke T."/>
            <person name="Pelin A."/>
            <person name="Henrissat B."/>
            <person name="Reynolds N.K."/>
            <person name="Benny G.L."/>
            <person name="Smith M.E."/>
            <person name="James T.Y."/>
            <person name="Grigoriev I.V."/>
        </authorList>
    </citation>
    <scope>NUCLEOTIDE SEQUENCE [LARGE SCALE GENOMIC DNA]</scope>
    <source>
        <strain evidence="3">RSA 1356</strain>
    </source>
</reference>
<gene>
    <name evidence="2" type="ORF">THASP1DRAFT_9291</name>
</gene>
<evidence type="ECO:0000256" key="1">
    <source>
        <dbReference type="SAM" id="MobiDB-lite"/>
    </source>
</evidence>
<evidence type="ECO:0000313" key="2">
    <source>
        <dbReference type="EMBL" id="RKP05736.1"/>
    </source>
</evidence>
<sequence>LRDRFETKLRIVTPAIDLVEIIAARGNTALESVLELTTALRRDMDQFASRLATDLERWERDGKQSERSSAARVSDELRALLARIEDAVPFLNLALTTSGASLGTSLPNSVSPSRLMQASSALADCSRRFRDEGGMREEWVWPAFDLRFYRMFRGSVRPKSLKDTTWVTEFARCTGRVARVPSNPDGDGLEFVYDLVLEEDLNDGLYHEELEECGDDVDPSEVRGREWRIAVEEVERLYYSSSGRLLDIEEVKHPVLVLKVIRSTPPGADPANVDWYALELYQDGDMAGSMDDESDDDADESEDASADSTRAGSEAEAGDPAMIGTLSLLEFLVRLSALEVCLQRSHLEAPDEMINLFLRDD</sequence>
<feature type="non-terminal residue" evidence="2">
    <location>
        <position position="361"/>
    </location>
</feature>
<feature type="compositionally biased region" description="Acidic residues" evidence="1">
    <location>
        <begin position="290"/>
        <end position="305"/>
    </location>
</feature>
<organism evidence="2 3">
    <name type="scientific">Thamnocephalis sphaerospora</name>
    <dbReference type="NCBI Taxonomy" id="78915"/>
    <lineage>
        <taxon>Eukaryota</taxon>
        <taxon>Fungi</taxon>
        <taxon>Fungi incertae sedis</taxon>
        <taxon>Zoopagomycota</taxon>
        <taxon>Zoopagomycotina</taxon>
        <taxon>Zoopagomycetes</taxon>
        <taxon>Zoopagales</taxon>
        <taxon>Sigmoideomycetaceae</taxon>
        <taxon>Thamnocephalis</taxon>
    </lineage>
</organism>
<dbReference type="GO" id="GO:0005737">
    <property type="term" value="C:cytoplasm"/>
    <property type="evidence" value="ECO:0007669"/>
    <property type="project" value="TreeGrafter"/>
</dbReference>
<name>A0A4P9XJ43_9FUNG</name>
<dbReference type="GO" id="GO:0005634">
    <property type="term" value="C:nucleus"/>
    <property type="evidence" value="ECO:0007669"/>
    <property type="project" value="TreeGrafter"/>
</dbReference>
<accession>A0A4P9XJ43</accession>
<dbReference type="GO" id="GO:0030695">
    <property type="term" value="F:GTPase regulator activity"/>
    <property type="evidence" value="ECO:0007669"/>
    <property type="project" value="TreeGrafter"/>
</dbReference>
<dbReference type="PANTHER" id="PTHR31010:SF2">
    <property type="entry name" value="RAN-SPECIFIC GTPASE-ACTIVATING PROTEIN 30"/>
    <property type="match status" value="1"/>
</dbReference>
<dbReference type="InterPro" id="IPR008812">
    <property type="entry name" value="Ran_GTP-bd-rel"/>
</dbReference>
<dbReference type="Proteomes" id="UP000271241">
    <property type="component" value="Unassembled WGS sequence"/>
</dbReference>
<protein>
    <submittedName>
        <fullName evidence="2">RanGTP-binding protein-domain-containing protein</fullName>
    </submittedName>
</protein>
<evidence type="ECO:0000313" key="3">
    <source>
        <dbReference type="Proteomes" id="UP000271241"/>
    </source>
</evidence>
<dbReference type="Pfam" id="PF05508">
    <property type="entry name" value="Ran-binding"/>
    <property type="match status" value="1"/>
</dbReference>
<dbReference type="OrthoDB" id="512915at2759"/>
<feature type="non-terminal residue" evidence="2">
    <location>
        <position position="1"/>
    </location>
</feature>
<dbReference type="PANTHER" id="PTHR31010">
    <property type="entry name" value="RAN-SPECIFIC GTPASE-ACTIVATING PROTEIN 30-RELATED"/>
    <property type="match status" value="1"/>
</dbReference>
<feature type="region of interest" description="Disordered" evidence="1">
    <location>
        <begin position="286"/>
        <end position="317"/>
    </location>
</feature>
<dbReference type="EMBL" id="KZ993044">
    <property type="protein sequence ID" value="RKP05736.1"/>
    <property type="molecule type" value="Genomic_DNA"/>
</dbReference>
<proteinExistence type="predicted"/>
<dbReference type="AlphaFoldDB" id="A0A4P9XJ43"/>
<keyword evidence="3" id="KW-1185">Reference proteome</keyword>